<dbReference type="PANTHER" id="PTHR33608">
    <property type="entry name" value="BLL2464 PROTEIN"/>
    <property type="match status" value="1"/>
</dbReference>
<evidence type="ECO:0000313" key="2">
    <source>
        <dbReference type="EMBL" id="GAJ03597.1"/>
    </source>
</evidence>
<protein>
    <recommendedName>
        <fullName evidence="1">DUF58 domain-containing protein</fullName>
    </recommendedName>
</protein>
<name>X1UJ37_9ZZZZ</name>
<dbReference type="SUPFAM" id="SSF53300">
    <property type="entry name" value="vWA-like"/>
    <property type="match status" value="1"/>
</dbReference>
<gene>
    <name evidence="2" type="ORF">S12H4_48307</name>
</gene>
<dbReference type="Pfam" id="PF01882">
    <property type="entry name" value="DUF58"/>
    <property type="match status" value="1"/>
</dbReference>
<evidence type="ECO:0000259" key="1">
    <source>
        <dbReference type="Pfam" id="PF01882"/>
    </source>
</evidence>
<proteinExistence type="predicted"/>
<dbReference type="PANTHER" id="PTHR33608:SF6">
    <property type="entry name" value="BLL2464 PROTEIN"/>
    <property type="match status" value="1"/>
</dbReference>
<organism evidence="2">
    <name type="scientific">marine sediment metagenome</name>
    <dbReference type="NCBI Taxonomy" id="412755"/>
    <lineage>
        <taxon>unclassified sequences</taxon>
        <taxon>metagenomes</taxon>
        <taxon>ecological metagenomes</taxon>
    </lineage>
</organism>
<dbReference type="EMBL" id="BARW01030173">
    <property type="protein sequence ID" value="GAJ03597.1"/>
    <property type="molecule type" value="Genomic_DNA"/>
</dbReference>
<comment type="caution">
    <text evidence="2">The sequence shown here is derived from an EMBL/GenBank/DDBJ whole genome shotgun (WGS) entry which is preliminary data.</text>
</comment>
<feature type="non-terminal residue" evidence="2">
    <location>
        <position position="249"/>
    </location>
</feature>
<dbReference type="InterPro" id="IPR036465">
    <property type="entry name" value="vWFA_dom_sf"/>
</dbReference>
<sequence>VREYVPGDDIRRIDWNVTARMGHPYVKKFREERERTLIFVVDASSSEYFGTISRQKISLASEVTALLSFSAISNNDKVSLLLFTDMIEKFVPPKKGRRHVLRIMRDLLYFKPQGRKTDITLALEHLNRLMRKRGIVFLISDFLDTGFEKPMKITAQKHDLIAIRILDPLELSIPGFSGWMLLEDAETGNIGWFDTGDRKRRMDYGLRKIDALEKQNEFFSSNDIDLIDLNTSRPYVDELVRFFTMRERR</sequence>
<dbReference type="InterPro" id="IPR002881">
    <property type="entry name" value="DUF58"/>
</dbReference>
<accession>X1UJ37</accession>
<feature type="domain" description="DUF58" evidence="1">
    <location>
        <begin position="1"/>
        <end position="205"/>
    </location>
</feature>
<dbReference type="AlphaFoldDB" id="X1UJ37"/>
<dbReference type="Gene3D" id="3.40.50.410">
    <property type="entry name" value="von Willebrand factor, type A domain"/>
    <property type="match status" value="1"/>
</dbReference>
<feature type="non-terminal residue" evidence="2">
    <location>
        <position position="1"/>
    </location>
</feature>
<reference evidence="2" key="1">
    <citation type="journal article" date="2014" name="Front. Microbiol.">
        <title>High frequency of phylogenetically diverse reductive dehalogenase-homologous genes in deep subseafloor sedimentary metagenomes.</title>
        <authorList>
            <person name="Kawai M."/>
            <person name="Futagami T."/>
            <person name="Toyoda A."/>
            <person name="Takaki Y."/>
            <person name="Nishi S."/>
            <person name="Hori S."/>
            <person name="Arai W."/>
            <person name="Tsubouchi T."/>
            <person name="Morono Y."/>
            <person name="Uchiyama I."/>
            <person name="Ito T."/>
            <person name="Fujiyama A."/>
            <person name="Inagaki F."/>
            <person name="Takami H."/>
        </authorList>
    </citation>
    <scope>NUCLEOTIDE SEQUENCE</scope>
    <source>
        <strain evidence="2">Expedition CK06-06</strain>
    </source>
</reference>